<dbReference type="EMBL" id="MU970091">
    <property type="protein sequence ID" value="KAK9321768.1"/>
    <property type="molecule type" value="Genomic_DNA"/>
</dbReference>
<gene>
    <name evidence="1" type="ORF">V1517DRAFT_162428</name>
</gene>
<dbReference type="Proteomes" id="UP001489719">
    <property type="component" value="Unassembled WGS sequence"/>
</dbReference>
<name>A0ACC3TKX9_9ASCO</name>
<organism evidence="1 2">
    <name type="scientific">Lipomyces orientalis</name>
    <dbReference type="NCBI Taxonomy" id="1233043"/>
    <lineage>
        <taxon>Eukaryota</taxon>
        <taxon>Fungi</taxon>
        <taxon>Dikarya</taxon>
        <taxon>Ascomycota</taxon>
        <taxon>Saccharomycotina</taxon>
        <taxon>Lipomycetes</taxon>
        <taxon>Lipomycetales</taxon>
        <taxon>Lipomycetaceae</taxon>
        <taxon>Lipomyces</taxon>
    </lineage>
</organism>
<comment type="caution">
    <text evidence="1">The sequence shown here is derived from an EMBL/GenBank/DDBJ whole genome shotgun (WGS) entry which is preliminary data.</text>
</comment>
<evidence type="ECO:0000313" key="2">
    <source>
        <dbReference type="Proteomes" id="UP001489719"/>
    </source>
</evidence>
<proteinExistence type="predicted"/>
<sequence>MGFFGLGLRSLAVFALMARAAKRKSLTPRGLVAAVITGLIHAIHPWSIFTVLLFTFFITGTAFTRVKANVKRTLTASSTGEGGGEGPRNEIQVLANSLPATILILIHFFTKTTKCWNSDVFTVGIIAQYAAVTADTWSSELGILSQQSPILITTLRKCPPGTNGGVSQTGLTAALGGGAIIGLMAAMFAPFCHTWSIMARLKLIVAITIAGFGGSVLDSVLGAIFQQSVVNDRGKIIEVEGGMKMDLKGKVISGKNFLSNNQVNFVMATLTTLLSMVIAKIYYRFR</sequence>
<evidence type="ECO:0000313" key="1">
    <source>
        <dbReference type="EMBL" id="KAK9321768.1"/>
    </source>
</evidence>
<keyword evidence="2" id="KW-1185">Reference proteome</keyword>
<protein>
    <submittedName>
        <fullName evidence="1">Integral membrane protein DUF92-domain-containing protein</fullName>
    </submittedName>
</protein>
<accession>A0ACC3TKX9</accession>
<reference evidence="2" key="1">
    <citation type="journal article" date="2024" name="Front. Bioeng. Biotechnol.">
        <title>Genome-scale model development and genomic sequencing of the oleaginous clade Lipomyces.</title>
        <authorList>
            <person name="Czajka J.J."/>
            <person name="Han Y."/>
            <person name="Kim J."/>
            <person name="Mondo S.J."/>
            <person name="Hofstad B.A."/>
            <person name="Robles A."/>
            <person name="Haridas S."/>
            <person name="Riley R."/>
            <person name="LaButti K."/>
            <person name="Pangilinan J."/>
            <person name="Andreopoulos W."/>
            <person name="Lipzen A."/>
            <person name="Yan J."/>
            <person name="Wang M."/>
            <person name="Ng V."/>
            <person name="Grigoriev I.V."/>
            <person name="Spatafora J.W."/>
            <person name="Magnuson J.K."/>
            <person name="Baker S.E."/>
            <person name="Pomraning K.R."/>
        </authorList>
    </citation>
    <scope>NUCLEOTIDE SEQUENCE [LARGE SCALE GENOMIC DNA]</scope>
    <source>
        <strain evidence="2">CBS 10300</strain>
    </source>
</reference>